<keyword evidence="11" id="KW-0472">Membrane</keyword>
<keyword evidence="5" id="KW-0812">Transmembrane</keyword>
<evidence type="ECO:0000313" key="16">
    <source>
        <dbReference type="Proteomes" id="UP000280708"/>
    </source>
</evidence>
<keyword evidence="8" id="KW-0735">Signal-anchor</keyword>
<keyword evidence="4" id="KW-0808">Transferase</keyword>
<comment type="subcellular location">
    <subcellularLocation>
        <location evidence="2">Endoplasmic reticulum membrane</location>
        <topology evidence="2">Single-pass type II membrane protein</topology>
    </subcellularLocation>
    <subcellularLocation>
        <location evidence="1">Golgi apparatus membrane</location>
        <topology evidence="1">Single-pass type II membrane protein</topology>
    </subcellularLocation>
</comment>
<evidence type="ECO:0000256" key="14">
    <source>
        <dbReference type="ARBA" id="ARBA00042865"/>
    </source>
</evidence>
<keyword evidence="13" id="KW-0325">Glycoprotein</keyword>
<accession>A0A3G2UYB2</accession>
<evidence type="ECO:0000256" key="3">
    <source>
        <dbReference type="ARBA" id="ARBA00022676"/>
    </source>
</evidence>
<evidence type="ECO:0000256" key="4">
    <source>
        <dbReference type="ARBA" id="ARBA00022679"/>
    </source>
</evidence>
<dbReference type="GO" id="GO:0030158">
    <property type="term" value="F:protein xylosyltransferase activity"/>
    <property type="evidence" value="ECO:0007669"/>
    <property type="project" value="InterPro"/>
</dbReference>
<evidence type="ECO:0000256" key="8">
    <source>
        <dbReference type="ARBA" id="ARBA00022968"/>
    </source>
</evidence>
<keyword evidence="3" id="KW-0328">Glycosyltransferase</keyword>
<proteinExistence type="predicted"/>
<keyword evidence="6" id="KW-0479">Metal-binding</keyword>
<dbReference type="InterPro" id="IPR003406">
    <property type="entry name" value="Glyco_trans_14"/>
</dbReference>
<evidence type="ECO:0000256" key="10">
    <source>
        <dbReference type="ARBA" id="ARBA00023034"/>
    </source>
</evidence>
<dbReference type="GO" id="GO:0046872">
    <property type="term" value="F:metal ion binding"/>
    <property type="evidence" value="ECO:0007669"/>
    <property type="project" value="UniProtKB-KW"/>
</dbReference>
<evidence type="ECO:0000256" key="6">
    <source>
        <dbReference type="ARBA" id="ARBA00022723"/>
    </source>
</evidence>
<evidence type="ECO:0000256" key="5">
    <source>
        <dbReference type="ARBA" id="ARBA00022692"/>
    </source>
</evidence>
<evidence type="ECO:0000256" key="11">
    <source>
        <dbReference type="ARBA" id="ARBA00023136"/>
    </source>
</evidence>
<protein>
    <recommendedName>
        <fullName evidence="14">Peptide O-xylosyltransferase</fullName>
    </recommendedName>
</protein>
<keyword evidence="12" id="KW-1015">Disulfide bond</keyword>
<dbReference type="PANTHER" id="PTHR46025:SF3">
    <property type="entry name" value="XYLOSYLTRANSFERASE OXT"/>
    <property type="match status" value="1"/>
</dbReference>
<dbReference type="EMBL" id="CP033230">
    <property type="protein sequence ID" value="AYO77161.1"/>
    <property type="molecule type" value="Genomic_DNA"/>
</dbReference>
<evidence type="ECO:0000256" key="12">
    <source>
        <dbReference type="ARBA" id="ARBA00023157"/>
    </source>
</evidence>
<reference evidence="15 16" key="1">
    <citation type="submission" date="2018-10" db="EMBL/GenBank/DDBJ databases">
        <title>Characterization and genome analysis of a novel bacterium Sphingobium yanoikuyae SJTF8 capable of degrading PAHs.</title>
        <authorList>
            <person name="Yin C."/>
            <person name="Xiong W."/>
            <person name="Liang R."/>
        </authorList>
    </citation>
    <scope>NUCLEOTIDE SEQUENCE [LARGE SCALE GENOMIC DNA]</scope>
    <source>
        <strain evidence="15 16">SJTF8</strain>
    </source>
</reference>
<dbReference type="Proteomes" id="UP000280708">
    <property type="component" value="Chromosome"/>
</dbReference>
<keyword evidence="10" id="KW-0333">Golgi apparatus</keyword>
<name>A0A3G2UYB2_SPHYA</name>
<dbReference type="GO" id="GO:0050650">
    <property type="term" value="P:chondroitin sulfate proteoglycan biosynthetic process"/>
    <property type="evidence" value="ECO:0007669"/>
    <property type="project" value="TreeGrafter"/>
</dbReference>
<dbReference type="GO" id="GO:0016020">
    <property type="term" value="C:membrane"/>
    <property type="evidence" value="ECO:0007669"/>
    <property type="project" value="InterPro"/>
</dbReference>
<evidence type="ECO:0000256" key="7">
    <source>
        <dbReference type="ARBA" id="ARBA00022824"/>
    </source>
</evidence>
<keyword evidence="7" id="KW-0256">Endoplasmic reticulum</keyword>
<evidence type="ECO:0000256" key="13">
    <source>
        <dbReference type="ARBA" id="ARBA00023180"/>
    </source>
</evidence>
<evidence type="ECO:0000256" key="2">
    <source>
        <dbReference type="ARBA" id="ARBA00004648"/>
    </source>
</evidence>
<gene>
    <name evidence="15" type="ORF">EBF16_09720</name>
</gene>
<dbReference type="AlphaFoldDB" id="A0A3G2UYB2"/>
<evidence type="ECO:0000256" key="1">
    <source>
        <dbReference type="ARBA" id="ARBA00004323"/>
    </source>
</evidence>
<sequence>MPGIGGDICCSRTGDAEVARGAGLRIAYLILCHGQPAQIRRLVMALPPSSPIFIHVDARTSAAVHAEIHQLAYLRAHIHFVPRHRCFWSGYGIVKATNQLIISALASGEAFDRATLLSGADYPIKSQEHINAFFENAGDAEFIEAFPLHAPNRWSNHEGLYHGASRVDWFHVRFRSRAWRSPWRRRLPLGYEPWGGGQWWTLTRPALELIADVARKHPALPRFFRNVFLPDESYFQTLLGNSRFRGAIAGDDLRLVIWDRPEPPYPAILKARDIECLAESDKLFARKFDLYRNPEIYELIDARFLRRS</sequence>
<dbReference type="PANTHER" id="PTHR46025">
    <property type="entry name" value="XYLOSYLTRANSFERASE OXT"/>
    <property type="match status" value="1"/>
</dbReference>
<evidence type="ECO:0000313" key="15">
    <source>
        <dbReference type="EMBL" id="AYO77161.1"/>
    </source>
</evidence>
<dbReference type="InterPro" id="IPR043538">
    <property type="entry name" value="XYLT"/>
</dbReference>
<dbReference type="Pfam" id="PF02485">
    <property type="entry name" value="Branch"/>
    <property type="match status" value="1"/>
</dbReference>
<keyword evidence="9" id="KW-1133">Transmembrane helix</keyword>
<evidence type="ECO:0000256" key="9">
    <source>
        <dbReference type="ARBA" id="ARBA00022989"/>
    </source>
</evidence>
<organism evidence="15 16">
    <name type="scientific">Sphingobium yanoikuyae</name>
    <name type="common">Sphingomonas yanoikuyae</name>
    <dbReference type="NCBI Taxonomy" id="13690"/>
    <lineage>
        <taxon>Bacteria</taxon>
        <taxon>Pseudomonadati</taxon>
        <taxon>Pseudomonadota</taxon>
        <taxon>Alphaproteobacteria</taxon>
        <taxon>Sphingomonadales</taxon>
        <taxon>Sphingomonadaceae</taxon>
        <taxon>Sphingobium</taxon>
    </lineage>
</organism>
<dbReference type="GO" id="GO:0015012">
    <property type="term" value="P:heparan sulfate proteoglycan biosynthetic process"/>
    <property type="evidence" value="ECO:0007669"/>
    <property type="project" value="TreeGrafter"/>
</dbReference>